<dbReference type="EMBL" id="JAPQKH010000008">
    <property type="protein sequence ID" value="KAJ5083606.1"/>
    <property type="molecule type" value="Genomic_DNA"/>
</dbReference>
<keyword evidence="3" id="KW-1185">Reference proteome</keyword>
<keyword evidence="1" id="KW-0472">Membrane</keyword>
<comment type="caution">
    <text evidence="2">The sequence shown here is derived from an EMBL/GenBank/DDBJ whole genome shotgun (WGS) entry which is preliminary data.</text>
</comment>
<keyword evidence="1" id="KW-0812">Transmembrane</keyword>
<dbReference type="OrthoDB" id="3436553at2759"/>
<dbReference type="AlphaFoldDB" id="A0A9W9EKY3"/>
<sequence length="152" mass="16613">MVEWPPYTPATSLGVELAIIFAFIAGMIGTIAIYTFFWKIHQRRNHEEDLARRKAFQSRAGSRANAFNFDLQLGHTATVTSGASVEGISNEGTLVGSPSGWSGSGWETGAGAVHEKMMDRGVSPENMIELPTHGMEFVSASPGRGVQWKDRW</sequence>
<evidence type="ECO:0000256" key="1">
    <source>
        <dbReference type="SAM" id="Phobius"/>
    </source>
</evidence>
<dbReference type="Proteomes" id="UP001149165">
    <property type="component" value="Unassembled WGS sequence"/>
</dbReference>
<accession>A0A9W9EKY3</accession>
<gene>
    <name evidence="2" type="ORF">N7456_013033</name>
</gene>
<feature type="transmembrane region" description="Helical" evidence="1">
    <location>
        <begin position="12"/>
        <end position="37"/>
    </location>
</feature>
<protein>
    <submittedName>
        <fullName evidence="2">Uncharacterized protein</fullName>
    </submittedName>
</protein>
<keyword evidence="1" id="KW-1133">Transmembrane helix</keyword>
<evidence type="ECO:0000313" key="3">
    <source>
        <dbReference type="Proteomes" id="UP001149165"/>
    </source>
</evidence>
<reference evidence="2" key="1">
    <citation type="submission" date="2022-11" db="EMBL/GenBank/DDBJ databases">
        <authorList>
            <person name="Petersen C."/>
        </authorList>
    </citation>
    <scope>NUCLEOTIDE SEQUENCE</scope>
    <source>
        <strain evidence="2">IBT 30069</strain>
    </source>
</reference>
<proteinExistence type="predicted"/>
<evidence type="ECO:0000313" key="2">
    <source>
        <dbReference type="EMBL" id="KAJ5083606.1"/>
    </source>
</evidence>
<reference evidence="2" key="2">
    <citation type="journal article" date="2023" name="IMA Fungus">
        <title>Comparative genomic study of the Penicillium genus elucidates a diverse pangenome and 15 lateral gene transfer events.</title>
        <authorList>
            <person name="Petersen C."/>
            <person name="Sorensen T."/>
            <person name="Nielsen M.R."/>
            <person name="Sondergaard T.E."/>
            <person name="Sorensen J.L."/>
            <person name="Fitzpatrick D.A."/>
            <person name="Frisvad J.C."/>
            <person name="Nielsen K.L."/>
        </authorList>
    </citation>
    <scope>NUCLEOTIDE SEQUENCE</scope>
    <source>
        <strain evidence="2">IBT 30069</strain>
    </source>
</reference>
<name>A0A9W9EKY3_9EURO</name>
<organism evidence="2 3">
    <name type="scientific">Penicillium angulare</name>
    <dbReference type="NCBI Taxonomy" id="116970"/>
    <lineage>
        <taxon>Eukaryota</taxon>
        <taxon>Fungi</taxon>
        <taxon>Dikarya</taxon>
        <taxon>Ascomycota</taxon>
        <taxon>Pezizomycotina</taxon>
        <taxon>Eurotiomycetes</taxon>
        <taxon>Eurotiomycetidae</taxon>
        <taxon>Eurotiales</taxon>
        <taxon>Aspergillaceae</taxon>
        <taxon>Penicillium</taxon>
    </lineage>
</organism>